<organism evidence="2 3">
    <name type="scientific">Cyclonatronum proteinivorum</name>
    <dbReference type="NCBI Taxonomy" id="1457365"/>
    <lineage>
        <taxon>Bacteria</taxon>
        <taxon>Pseudomonadati</taxon>
        <taxon>Balneolota</taxon>
        <taxon>Balneolia</taxon>
        <taxon>Balneolales</taxon>
        <taxon>Cyclonatronaceae</taxon>
        <taxon>Cyclonatronum</taxon>
    </lineage>
</organism>
<gene>
    <name evidence="2" type="ORF">CYPRO_2789</name>
</gene>
<dbReference type="KEGG" id="cprv:CYPRO_2789"/>
<dbReference type="RefSeq" id="WP_114985162.1">
    <property type="nucleotide sequence ID" value="NZ_CP027806.1"/>
</dbReference>
<dbReference type="Proteomes" id="UP000254808">
    <property type="component" value="Chromosome"/>
</dbReference>
<evidence type="ECO:0000313" key="3">
    <source>
        <dbReference type="Proteomes" id="UP000254808"/>
    </source>
</evidence>
<proteinExistence type="predicted"/>
<dbReference type="EMBL" id="CP027806">
    <property type="protein sequence ID" value="AXJ02028.1"/>
    <property type="molecule type" value="Genomic_DNA"/>
</dbReference>
<protein>
    <recommendedName>
        <fullName evidence="4">Outer membrane protein beta-barrel domain-containing protein</fullName>
    </recommendedName>
</protein>
<accession>A0A345UNH6</accession>
<evidence type="ECO:0000256" key="1">
    <source>
        <dbReference type="SAM" id="SignalP"/>
    </source>
</evidence>
<reference evidence="2 3" key="1">
    <citation type="submission" date="2018-03" db="EMBL/GenBank/DDBJ databases">
        <title>Phenotypic and genomic properties of Cyclonatronum proteinivorum gen. nov., sp. nov., a haloalkaliphilic bacteroidete from soda lakes possessing Na+-translocating rhodopsin.</title>
        <authorList>
            <person name="Toshchakov S.V."/>
            <person name="Korzhenkov A."/>
            <person name="Samarov N.I."/>
            <person name="Kublanov I.V."/>
            <person name="Muntyan M.S."/>
            <person name="Sorokin D.Y."/>
        </authorList>
    </citation>
    <scope>NUCLEOTIDE SEQUENCE [LARGE SCALE GENOMIC DNA]</scope>
    <source>
        <strain evidence="2 3">Omega</strain>
    </source>
</reference>
<sequence length="247" mass="26934">MKSPAALFCTLLLALLLADDLQAQMFSVSAGTQRQQLLLTTPSSAGTFLEFADFSLFGSIAEHANIPDYSFDGVLYGLYVRTPGLVFQLADRTSLGPEEDIRATFASLGLLAPATIRTGRTFRIGIPFGLSTDYTLVRTRQTANTSAEFAQNSVYISAGLDFLFQLTQRVQLHAVSQPSIGFTVGSYGATGGASYKLTQDVFFNVTQLAGIFGLQAGYTAAFYRFSNSDAEFRYDWSSHRLRLALTF</sequence>
<evidence type="ECO:0000313" key="2">
    <source>
        <dbReference type="EMBL" id="AXJ02028.1"/>
    </source>
</evidence>
<dbReference type="OrthoDB" id="1523837at2"/>
<dbReference type="AlphaFoldDB" id="A0A345UNH6"/>
<feature type="chain" id="PRO_5016980750" description="Outer membrane protein beta-barrel domain-containing protein" evidence="1">
    <location>
        <begin position="24"/>
        <end position="247"/>
    </location>
</feature>
<keyword evidence="3" id="KW-1185">Reference proteome</keyword>
<name>A0A345UNH6_9BACT</name>
<feature type="signal peptide" evidence="1">
    <location>
        <begin position="1"/>
        <end position="23"/>
    </location>
</feature>
<keyword evidence="1" id="KW-0732">Signal</keyword>
<evidence type="ECO:0008006" key="4">
    <source>
        <dbReference type="Google" id="ProtNLM"/>
    </source>
</evidence>